<dbReference type="EMBL" id="BART01028841">
    <property type="protein sequence ID" value="GAG93958.1"/>
    <property type="molecule type" value="Genomic_DNA"/>
</dbReference>
<reference evidence="1" key="1">
    <citation type="journal article" date="2014" name="Front. Microbiol.">
        <title>High frequency of phylogenetically diverse reductive dehalogenase-homologous genes in deep subseafloor sedimentary metagenomes.</title>
        <authorList>
            <person name="Kawai M."/>
            <person name="Futagami T."/>
            <person name="Toyoda A."/>
            <person name="Takaki Y."/>
            <person name="Nishi S."/>
            <person name="Hori S."/>
            <person name="Arai W."/>
            <person name="Tsubouchi T."/>
            <person name="Morono Y."/>
            <person name="Uchiyama I."/>
            <person name="Ito T."/>
            <person name="Fujiyama A."/>
            <person name="Inagaki F."/>
            <person name="Takami H."/>
        </authorList>
    </citation>
    <scope>NUCLEOTIDE SEQUENCE</scope>
    <source>
        <strain evidence="1">Expedition CK06-06</strain>
    </source>
</reference>
<gene>
    <name evidence="1" type="ORF">S01H4_50753</name>
</gene>
<accession>X1CCI1</accession>
<evidence type="ECO:0000313" key="1">
    <source>
        <dbReference type="EMBL" id="GAG93958.1"/>
    </source>
</evidence>
<name>X1CCI1_9ZZZZ</name>
<proteinExistence type="predicted"/>
<feature type="non-terminal residue" evidence="1">
    <location>
        <position position="1"/>
    </location>
</feature>
<protein>
    <submittedName>
        <fullName evidence="1">Uncharacterized protein</fullName>
    </submittedName>
</protein>
<comment type="caution">
    <text evidence="1">The sequence shown here is derived from an EMBL/GenBank/DDBJ whole genome shotgun (WGS) entry which is preliminary data.</text>
</comment>
<dbReference type="AlphaFoldDB" id="X1CCI1"/>
<sequence length="51" mass="5845">PGAVKAIYKLEEMSAMENTLMEVLEIKDLHKIIDPRLMMLVYTTSILLKPL</sequence>
<organism evidence="1">
    <name type="scientific">marine sediment metagenome</name>
    <dbReference type="NCBI Taxonomy" id="412755"/>
    <lineage>
        <taxon>unclassified sequences</taxon>
        <taxon>metagenomes</taxon>
        <taxon>ecological metagenomes</taxon>
    </lineage>
</organism>